<name>A0AA36LP83_YERMO</name>
<dbReference type="RefSeq" id="WP_049678243.1">
    <property type="nucleotide sequence ID" value="NZ_CABMMJ010000002.1"/>
</dbReference>
<reference evidence="1 2" key="1">
    <citation type="submission" date="2015-03" db="EMBL/GenBank/DDBJ databases">
        <authorList>
            <consortium name="Pathogen Informatics"/>
            <person name="Murphy D."/>
        </authorList>
    </citation>
    <scope>NUCLEOTIDE SEQUENCE [LARGE SCALE GENOMIC DNA]</scope>
    <source>
        <strain evidence="1 2">FE82747</strain>
    </source>
</reference>
<comment type="caution">
    <text evidence="1">The sequence shown here is derived from an EMBL/GenBank/DDBJ whole genome shotgun (WGS) entry which is preliminary data.</text>
</comment>
<dbReference type="Proteomes" id="UP000040841">
    <property type="component" value="Unassembled WGS sequence"/>
</dbReference>
<dbReference type="EMBL" id="CQBM01000002">
    <property type="protein sequence ID" value="CNH78031.1"/>
    <property type="molecule type" value="Genomic_DNA"/>
</dbReference>
<dbReference type="AlphaFoldDB" id="A0AA36LP83"/>
<evidence type="ECO:0000313" key="1">
    <source>
        <dbReference type="EMBL" id="CNH78031.1"/>
    </source>
</evidence>
<gene>
    <name evidence="1" type="ORF">ERS008502_01318</name>
</gene>
<evidence type="ECO:0000313" key="2">
    <source>
        <dbReference type="Proteomes" id="UP000040841"/>
    </source>
</evidence>
<proteinExistence type="predicted"/>
<protein>
    <submittedName>
        <fullName evidence="1">Uncharacterized protein</fullName>
    </submittedName>
</protein>
<sequence length="157" mass="18277">MSRTEKIKNNIEVQNAVSKISYTMLHKDVKKELQQLINGCSFLGKNKVEAKEIYNIIQKCNEISEVQVFHYLEHYRVTKNQQIPKSKSTKEKYKRIATMVSELFEQMIEDGKPLNDLIKYRKKQQVLTSEQAQKHIDLVSSGVDLQALIDHLVSLKK</sequence>
<organism evidence="1 2">
    <name type="scientific">Yersinia mollaretii</name>
    <dbReference type="NCBI Taxonomy" id="33060"/>
    <lineage>
        <taxon>Bacteria</taxon>
        <taxon>Pseudomonadati</taxon>
        <taxon>Pseudomonadota</taxon>
        <taxon>Gammaproteobacteria</taxon>
        <taxon>Enterobacterales</taxon>
        <taxon>Yersiniaceae</taxon>
        <taxon>Yersinia</taxon>
    </lineage>
</organism>
<accession>A0AA36LP83</accession>